<evidence type="ECO:0000313" key="9">
    <source>
        <dbReference type="Proteomes" id="UP001159364"/>
    </source>
</evidence>
<comment type="subcellular location">
    <subcellularLocation>
        <location evidence="1">Cytoplasm</location>
        <location evidence="1">Cytoskeleton</location>
    </subcellularLocation>
</comment>
<feature type="region of interest" description="Disordered" evidence="6">
    <location>
        <begin position="105"/>
        <end position="141"/>
    </location>
</feature>
<gene>
    <name evidence="8" type="ORF">K2173_020663</name>
</gene>
<evidence type="ECO:0000256" key="5">
    <source>
        <dbReference type="ARBA" id="ARBA00023212"/>
    </source>
</evidence>
<sequence>MGETSCLMRPFSYAAGFSSIDASEGKSVHALGQSVHALGQSVSFGRFTSESLSWEKWSTFSHNKYVEEAEKFSRPGSVAQMKAFFEAHYKNLAARKAAALLEQANSAVSNAPEPEIKTEVRDTSTPDSDANSESTKVREVDSSIKSQVLVGNSVKVEPSSQVEVVDNREEVKQMDLSGSKQTEKPLLKDFISSKDDSASMSKKKLSVSSSKSSIRGKAAKLQLSPAKQAPALRPKKENISTPTPINKNSAISTQTLMNFTPVRQLNRITSTLIRKIDSTSVSSNYKESKDCSTPLRTPTKTSLIKERKKQPIVTPLSENRRATTPLQTSACGSKTGRPKWNFFPTDCSKFMSGSRNKSHSPKISTPFNLRTEERAARKKEKLEEKFNVDQAQKVQLQATLKEKAKKELKRSCQSLCFKARPLPKFYKERAVSSKQIETVPLTQFCSPEQGGKSYPTAMQNTSPQLLQRPSVKTSGSKQAMEKNSHKPHSLSSHLKRHAHENISPNIQCK</sequence>
<dbReference type="InterPro" id="IPR044216">
    <property type="entry name" value="WDL7"/>
</dbReference>
<keyword evidence="5" id="KW-0206">Cytoskeleton</keyword>
<name>A0AAV8TNF8_9ROSI</name>
<evidence type="ECO:0000259" key="7">
    <source>
        <dbReference type="Pfam" id="PF06886"/>
    </source>
</evidence>
<evidence type="ECO:0000256" key="2">
    <source>
        <dbReference type="ARBA" id="ARBA00005885"/>
    </source>
</evidence>
<feature type="region of interest" description="Disordered" evidence="6">
    <location>
        <begin position="165"/>
        <end position="248"/>
    </location>
</feature>
<comment type="similarity">
    <text evidence="2">Belongs to the TPX2 family.</text>
</comment>
<evidence type="ECO:0000256" key="4">
    <source>
        <dbReference type="ARBA" id="ARBA00022701"/>
    </source>
</evidence>
<proteinExistence type="inferred from homology"/>
<dbReference type="GO" id="GO:0005874">
    <property type="term" value="C:microtubule"/>
    <property type="evidence" value="ECO:0007669"/>
    <property type="project" value="UniProtKB-KW"/>
</dbReference>
<dbReference type="Proteomes" id="UP001159364">
    <property type="component" value="Linkage Group LG04"/>
</dbReference>
<feature type="compositionally biased region" description="Basic and acidic residues" evidence="6">
    <location>
        <begin position="114"/>
        <end position="124"/>
    </location>
</feature>
<dbReference type="PANTHER" id="PTHR47067">
    <property type="entry name" value="TPX2 (TARGETING PROTEIN FOR XKLP2) PROTEIN FAMILY-RELATED"/>
    <property type="match status" value="1"/>
</dbReference>
<protein>
    <recommendedName>
        <fullName evidence="7">TPX2 C-terminal domain-containing protein</fullName>
    </recommendedName>
</protein>
<feature type="compositionally biased region" description="Low complexity" evidence="6">
    <location>
        <begin position="206"/>
        <end position="220"/>
    </location>
</feature>
<evidence type="ECO:0000256" key="1">
    <source>
        <dbReference type="ARBA" id="ARBA00004245"/>
    </source>
</evidence>
<dbReference type="EMBL" id="JAIWQS010000004">
    <property type="protein sequence ID" value="KAJ8767723.1"/>
    <property type="molecule type" value="Genomic_DNA"/>
</dbReference>
<reference evidence="8 9" key="1">
    <citation type="submission" date="2021-09" db="EMBL/GenBank/DDBJ databases">
        <title>Genomic insights and catalytic innovation underlie evolution of tropane alkaloids biosynthesis.</title>
        <authorList>
            <person name="Wang Y.-J."/>
            <person name="Tian T."/>
            <person name="Huang J.-P."/>
            <person name="Huang S.-X."/>
        </authorList>
    </citation>
    <scope>NUCLEOTIDE SEQUENCE [LARGE SCALE GENOMIC DNA]</scope>
    <source>
        <strain evidence="8">KIB-2018</strain>
        <tissue evidence="8">Leaf</tissue>
    </source>
</reference>
<dbReference type="AlphaFoldDB" id="A0AAV8TNF8"/>
<keyword evidence="3" id="KW-0963">Cytoplasm</keyword>
<dbReference type="PANTHER" id="PTHR47067:SF7">
    <property type="entry name" value="TPX2 (TARGETING PROTEIN FOR XKLP2) PROTEIN FAMILY"/>
    <property type="match status" value="1"/>
</dbReference>
<evidence type="ECO:0000313" key="8">
    <source>
        <dbReference type="EMBL" id="KAJ8767723.1"/>
    </source>
</evidence>
<evidence type="ECO:0000256" key="6">
    <source>
        <dbReference type="SAM" id="MobiDB-lite"/>
    </source>
</evidence>
<keyword evidence="4" id="KW-0493">Microtubule</keyword>
<accession>A0AAV8TNF8</accession>
<feature type="compositionally biased region" description="Basic and acidic residues" evidence="6">
    <location>
        <begin position="181"/>
        <end position="197"/>
    </location>
</feature>
<feature type="compositionally biased region" description="Polar residues" evidence="6">
    <location>
        <begin position="239"/>
        <end position="248"/>
    </location>
</feature>
<feature type="region of interest" description="Disordered" evidence="6">
    <location>
        <begin position="450"/>
        <end position="509"/>
    </location>
</feature>
<dbReference type="Pfam" id="PF06886">
    <property type="entry name" value="TPX2"/>
    <property type="match status" value="1"/>
</dbReference>
<keyword evidence="9" id="KW-1185">Reference proteome</keyword>
<organism evidence="8 9">
    <name type="scientific">Erythroxylum novogranatense</name>
    <dbReference type="NCBI Taxonomy" id="1862640"/>
    <lineage>
        <taxon>Eukaryota</taxon>
        <taxon>Viridiplantae</taxon>
        <taxon>Streptophyta</taxon>
        <taxon>Embryophyta</taxon>
        <taxon>Tracheophyta</taxon>
        <taxon>Spermatophyta</taxon>
        <taxon>Magnoliopsida</taxon>
        <taxon>eudicotyledons</taxon>
        <taxon>Gunneridae</taxon>
        <taxon>Pentapetalae</taxon>
        <taxon>rosids</taxon>
        <taxon>fabids</taxon>
        <taxon>Malpighiales</taxon>
        <taxon>Erythroxylaceae</taxon>
        <taxon>Erythroxylum</taxon>
    </lineage>
</organism>
<evidence type="ECO:0000256" key="3">
    <source>
        <dbReference type="ARBA" id="ARBA00022490"/>
    </source>
</evidence>
<feature type="domain" description="TPX2 C-terminal" evidence="7">
    <location>
        <begin position="367"/>
        <end position="439"/>
    </location>
</feature>
<feature type="compositionally biased region" description="Basic residues" evidence="6">
    <location>
        <begin position="485"/>
        <end position="498"/>
    </location>
</feature>
<dbReference type="InterPro" id="IPR027329">
    <property type="entry name" value="TPX2_C"/>
</dbReference>
<feature type="region of interest" description="Disordered" evidence="6">
    <location>
        <begin position="283"/>
        <end position="307"/>
    </location>
</feature>
<comment type="caution">
    <text evidence="8">The sequence shown here is derived from an EMBL/GenBank/DDBJ whole genome shotgun (WGS) entry which is preliminary data.</text>
</comment>
<feature type="compositionally biased region" description="Polar residues" evidence="6">
    <location>
        <begin position="456"/>
        <end position="477"/>
    </location>
</feature>
<feature type="compositionally biased region" description="Polar residues" evidence="6">
    <location>
        <begin position="125"/>
        <end position="134"/>
    </location>
</feature>